<dbReference type="GO" id="GO:0005739">
    <property type="term" value="C:mitochondrion"/>
    <property type="evidence" value="ECO:0007669"/>
    <property type="project" value="UniProtKB-SubCell"/>
</dbReference>
<dbReference type="GO" id="GO:0005524">
    <property type="term" value="F:ATP binding"/>
    <property type="evidence" value="ECO:0007669"/>
    <property type="project" value="UniProtKB-KW"/>
</dbReference>
<dbReference type="FunFam" id="3.40.50.300:FF:001226">
    <property type="entry name" value="ATP-dependent DNA helicase PIF1"/>
    <property type="match status" value="1"/>
</dbReference>
<dbReference type="OrthoDB" id="432234at2759"/>
<evidence type="ECO:0000256" key="13">
    <source>
        <dbReference type="ARBA" id="ARBA00023235"/>
    </source>
</evidence>
<feature type="domain" description="AAA+ ATPase" evidence="18">
    <location>
        <begin position="326"/>
        <end position="533"/>
    </location>
</feature>
<evidence type="ECO:0000313" key="19">
    <source>
        <dbReference type="EMBL" id="QRD04514.1"/>
    </source>
</evidence>
<dbReference type="PANTHER" id="PTHR47642:SF5">
    <property type="entry name" value="ATP-DEPENDENT DNA HELICASE"/>
    <property type="match status" value="1"/>
</dbReference>
<evidence type="ECO:0000256" key="6">
    <source>
        <dbReference type="ARBA" id="ARBA00022801"/>
    </source>
</evidence>
<keyword evidence="5 16" id="KW-0227">DNA damage</keyword>
<accession>A0A7U2FFW3</accession>
<evidence type="ECO:0000256" key="11">
    <source>
        <dbReference type="ARBA" id="ARBA00023172"/>
    </source>
</evidence>
<evidence type="ECO:0000256" key="17">
    <source>
        <dbReference type="SAM" id="MobiDB-lite"/>
    </source>
</evidence>
<feature type="region of interest" description="Disordered" evidence="17">
    <location>
        <begin position="612"/>
        <end position="637"/>
    </location>
</feature>
<name>A0A7U2FFW3_PHANO</name>
<sequence length="637" mass="70557">MFKQAVNNHNAAIPQPAPTAASKQQSLGSSFARTGSTQSNTNPLASSTKQNGAGKPGLSGPLARGSYNQGTKRTSTGLAKTLDFHEDIIDYPTLNIVDLEKENDLPMAYSASARTKSAGLATALFDEDDFDSDIDLDVEDPATKGSVSYPKLPHTTSSESRDSGYQSHPQTAAQKLELDSSQPIPWSSSPLEHFKTPRKVEPAKPRARRAFLPWSQNQKAANTQEAKDEIDSEEEIIRPKKRQTTEVKAEVAATPKPKSQYLWNATASALKEQQKNLREQNKKQTKEADTSVDDLQAAVKKRKKNAVARIFLSEEQQNVLNLVTEYKKSVFFTGSAGTGKSVLLREIIAALRRKYVREPDRVAVTASTGLAACNVGGVTLHSFSGIGLGKEPAEDLIKKIRRNAKAKQRWMRTKVLIMDEVSMVDGDLFDKLEQIARTIRNNGRPFGGIQLVITGDFFQLPPVPEYGKASKFAFDAGTWTTSIEHTIGLTHVFRQKDPVFANMLNEMREGRLTPDSIARFRKLDRALPASDENIEATELFPTRQEVDRANNLRMQQLHGTVFQFRGKRRRHNHKQGTARPVTAELYGPGGCASQEGRPSYAGQEHGRHIGERLVRQGDGLHDRTDVRALQGRRRSLP</sequence>
<evidence type="ECO:0000256" key="9">
    <source>
        <dbReference type="ARBA" id="ARBA00023125"/>
    </source>
</evidence>
<dbReference type="InterPro" id="IPR027417">
    <property type="entry name" value="P-loop_NTPase"/>
</dbReference>
<dbReference type="Pfam" id="PF05970">
    <property type="entry name" value="PIF1"/>
    <property type="match status" value="1"/>
</dbReference>
<dbReference type="GO" id="GO:0003697">
    <property type="term" value="F:single-stranded DNA binding"/>
    <property type="evidence" value="ECO:0007669"/>
    <property type="project" value="UniProtKB-ARBA"/>
</dbReference>
<feature type="compositionally biased region" description="Basic and acidic residues" evidence="17">
    <location>
        <begin position="192"/>
        <end position="204"/>
    </location>
</feature>
<dbReference type="GO" id="GO:0005730">
    <property type="term" value="C:nucleolus"/>
    <property type="evidence" value="ECO:0007669"/>
    <property type="project" value="UniProtKB-SubCell"/>
</dbReference>
<feature type="compositionally biased region" description="Polar residues" evidence="17">
    <location>
        <begin position="21"/>
        <end position="51"/>
    </location>
</feature>
<dbReference type="CDD" id="cd18037">
    <property type="entry name" value="DEXSc_Pif1_like"/>
    <property type="match status" value="1"/>
</dbReference>
<keyword evidence="12 16" id="KW-0234">DNA repair</keyword>
<keyword evidence="7 16" id="KW-0347">Helicase</keyword>
<evidence type="ECO:0000256" key="3">
    <source>
        <dbReference type="ARBA" id="ARBA00004604"/>
    </source>
</evidence>
<dbReference type="VEuPathDB" id="FungiDB:JI435_104570"/>
<comment type="subcellular location">
    <subcellularLocation>
        <location evidence="2">Mitochondrion</location>
    </subcellularLocation>
    <subcellularLocation>
        <location evidence="3">Nucleus</location>
        <location evidence="3">Nucleolus</location>
    </subcellularLocation>
</comment>
<protein>
    <recommendedName>
        <fullName evidence="16">ATP-dependent DNA helicase</fullName>
        <ecNumber evidence="16">5.6.2.3</ecNumber>
    </recommendedName>
</protein>
<evidence type="ECO:0000313" key="20">
    <source>
        <dbReference type="Proteomes" id="UP000663193"/>
    </source>
</evidence>
<proteinExistence type="inferred from homology"/>
<keyword evidence="9" id="KW-0238">DNA-binding</keyword>
<feature type="region of interest" description="Disordered" evidence="17">
    <location>
        <begin position="1"/>
        <end position="74"/>
    </location>
</feature>
<keyword evidence="4 16" id="KW-0547">Nucleotide-binding</keyword>
<evidence type="ECO:0000256" key="5">
    <source>
        <dbReference type="ARBA" id="ARBA00022763"/>
    </source>
</evidence>
<keyword evidence="10" id="KW-0496">Mitochondrion</keyword>
<dbReference type="GO" id="GO:0006310">
    <property type="term" value="P:DNA recombination"/>
    <property type="evidence" value="ECO:0007669"/>
    <property type="project" value="UniProtKB-KW"/>
</dbReference>
<reference evidence="20" key="1">
    <citation type="journal article" date="2021" name="BMC Genomics">
        <title>Chromosome-level genome assembly and manually-curated proteome of model necrotroph Parastagonospora nodorum Sn15 reveals a genome-wide trove of candidate effector homologs, and redundancy of virulence-related functions within an accessory chromosome.</title>
        <authorList>
            <person name="Bertazzoni S."/>
            <person name="Jones D.A.B."/>
            <person name="Phan H.T."/>
            <person name="Tan K.-C."/>
            <person name="Hane J.K."/>
        </authorList>
    </citation>
    <scope>NUCLEOTIDE SEQUENCE [LARGE SCALE GENOMIC DNA]</scope>
    <source>
        <strain evidence="20">SN15 / ATCC MYA-4574 / FGSC 10173)</strain>
    </source>
</reference>
<dbReference type="AlphaFoldDB" id="A0A7U2FFW3"/>
<comment type="catalytic activity">
    <reaction evidence="15 16">
        <text>ATP + H2O = ADP + phosphate + H(+)</text>
        <dbReference type="Rhea" id="RHEA:13065"/>
        <dbReference type="ChEBI" id="CHEBI:15377"/>
        <dbReference type="ChEBI" id="CHEBI:15378"/>
        <dbReference type="ChEBI" id="CHEBI:30616"/>
        <dbReference type="ChEBI" id="CHEBI:43474"/>
        <dbReference type="ChEBI" id="CHEBI:456216"/>
        <dbReference type="EC" id="5.6.2.3"/>
    </reaction>
</comment>
<dbReference type="SMART" id="SM00382">
    <property type="entry name" value="AAA"/>
    <property type="match status" value="1"/>
</dbReference>
<evidence type="ECO:0000256" key="10">
    <source>
        <dbReference type="ARBA" id="ARBA00023128"/>
    </source>
</evidence>
<dbReference type="PANTHER" id="PTHR47642">
    <property type="entry name" value="ATP-DEPENDENT DNA HELICASE"/>
    <property type="match status" value="1"/>
</dbReference>
<keyword evidence="8 16" id="KW-0067">ATP-binding</keyword>
<evidence type="ECO:0000256" key="8">
    <source>
        <dbReference type="ARBA" id="ARBA00022840"/>
    </source>
</evidence>
<evidence type="ECO:0000256" key="14">
    <source>
        <dbReference type="ARBA" id="ARBA00023242"/>
    </source>
</evidence>
<dbReference type="EC" id="5.6.2.3" evidence="16"/>
<evidence type="ECO:0000256" key="15">
    <source>
        <dbReference type="ARBA" id="ARBA00048954"/>
    </source>
</evidence>
<feature type="compositionally biased region" description="Basic and acidic residues" evidence="17">
    <location>
        <begin position="225"/>
        <end position="249"/>
    </location>
</feature>
<feature type="region of interest" description="Disordered" evidence="17">
    <location>
        <begin position="135"/>
        <end position="253"/>
    </location>
</feature>
<feature type="compositionally biased region" description="Polar residues" evidence="17">
    <location>
        <begin position="214"/>
        <end position="224"/>
    </location>
</feature>
<keyword evidence="20" id="KW-1185">Reference proteome</keyword>
<dbReference type="GO" id="GO:0006281">
    <property type="term" value="P:DNA repair"/>
    <property type="evidence" value="ECO:0007669"/>
    <property type="project" value="UniProtKB-KW"/>
</dbReference>
<dbReference type="InterPro" id="IPR003593">
    <property type="entry name" value="AAA+_ATPase"/>
</dbReference>
<dbReference type="EMBL" id="CP069039">
    <property type="protein sequence ID" value="QRD04514.1"/>
    <property type="molecule type" value="Genomic_DNA"/>
</dbReference>
<organism evidence="19 20">
    <name type="scientific">Phaeosphaeria nodorum (strain SN15 / ATCC MYA-4574 / FGSC 10173)</name>
    <name type="common">Glume blotch fungus</name>
    <name type="synonym">Parastagonospora nodorum</name>
    <dbReference type="NCBI Taxonomy" id="321614"/>
    <lineage>
        <taxon>Eukaryota</taxon>
        <taxon>Fungi</taxon>
        <taxon>Dikarya</taxon>
        <taxon>Ascomycota</taxon>
        <taxon>Pezizomycotina</taxon>
        <taxon>Dothideomycetes</taxon>
        <taxon>Pleosporomycetidae</taxon>
        <taxon>Pleosporales</taxon>
        <taxon>Pleosporineae</taxon>
        <taxon>Phaeosphaeriaceae</taxon>
        <taxon>Parastagonospora</taxon>
    </lineage>
</organism>
<dbReference type="Proteomes" id="UP000663193">
    <property type="component" value="Chromosome 17"/>
</dbReference>
<keyword evidence="6 16" id="KW-0378">Hydrolase</keyword>
<feature type="compositionally biased region" description="Polar residues" evidence="17">
    <location>
        <begin position="154"/>
        <end position="190"/>
    </location>
</feature>
<dbReference type="Gene3D" id="3.40.50.300">
    <property type="entry name" value="P-loop containing nucleotide triphosphate hydrolases"/>
    <property type="match status" value="1"/>
</dbReference>
<dbReference type="GO" id="GO:0000723">
    <property type="term" value="P:telomere maintenance"/>
    <property type="evidence" value="ECO:0007669"/>
    <property type="project" value="InterPro"/>
</dbReference>
<dbReference type="GO" id="GO:0043139">
    <property type="term" value="F:5'-3' DNA helicase activity"/>
    <property type="evidence" value="ECO:0007669"/>
    <property type="project" value="UniProtKB-EC"/>
</dbReference>
<evidence type="ECO:0000256" key="12">
    <source>
        <dbReference type="ARBA" id="ARBA00023204"/>
    </source>
</evidence>
<evidence type="ECO:0000256" key="4">
    <source>
        <dbReference type="ARBA" id="ARBA00022741"/>
    </source>
</evidence>
<evidence type="ECO:0000259" key="18">
    <source>
        <dbReference type="SMART" id="SM00382"/>
    </source>
</evidence>
<feature type="compositionally biased region" description="Polar residues" evidence="17">
    <location>
        <begin position="1"/>
        <end position="10"/>
    </location>
</feature>
<keyword evidence="13" id="KW-0413">Isomerase</keyword>
<feature type="compositionally biased region" description="Basic and acidic residues" evidence="17">
    <location>
        <begin position="612"/>
        <end position="626"/>
    </location>
</feature>
<keyword evidence="14" id="KW-0539">Nucleus</keyword>
<evidence type="ECO:0000256" key="7">
    <source>
        <dbReference type="ARBA" id="ARBA00022806"/>
    </source>
</evidence>
<comment type="cofactor">
    <cofactor evidence="1 16">
        <name>Mg(2+)</name>
        <dbReference type="ChEBI" id="CHEBI:18420"/>
    </cofactor>
</comment>
<evidence type="ECO:0000256" key="1">
    <source>
        <dbReference type="ARBA" id="ARBA00001946"/>
    </source>
</evidence>
<dbReference type="GO" id="GO:0016787">
    <property type="term" value="F:hydrolase activity"/>
    <property type="evidence" value="ECO:0007669"/>
    <property type="project" value="UniProtKB-KW"/>
</dbReference>
<keyword evidence="11 16" id="KW-0233">DNA recombination</keyword>
<evidence type="ECO:0000256" key="2">
    <source>
        <dbReference type="ARBA" id="ARBA00004173"/>
    </source>
</evidence>
<dbReference type="InterPro" id="IPR051055">
    <property type="entry name" value="PIF1_helicase"/>
</dbReference>
<comment type="similarity">
    <text evidence="16">Belongs to the helicase family.</text>
</comment>
<gene>
    <name evidence="19" type="ORF">JI435_104570</name>
</gene>
<dbReference type="SUPFAM" id="SSF52540">
    <property type="entry name" value="P-loop containing nucleoside triphosphate hydrolases"/>
    <property type="match status" value="1"/>
</dbReference>
<evidence type="ECO:0000256" key="16">
    <source>
        <dbReference type="RuleBase" id="RU363044"/>
    </source>
</evidence>
<dbReference type="InterPro" id="IPR010285">
    <property type="entry name" value="DNA_helicase_pif1-like_DEAD"/>
</dbReference>